<dbReference type="EMBL" id="JAMRDG010000001">
    <property type="protein sequence ID" value="KAJ3708283.1"/>
    <property type="molecule type" value="Genomic_DNA"/>
</dbReference>
<organism evidence="7 8">
    <name type="scientific">Rhynchospora tenuis</name>
    <dbReference type="NCBI Taxonomy" id="198213"/>
    <lineage>
        <taxon>Eukaryota</taxon>
        <taxon>Viridiplantae</taxon>
        <taxon>Streptophyta</taxon>
        <taxon>Embryophyta</taxon>
        <taxon>Tracheophyta</taxon>
        <taxon>Spermatophyta</taxon>
        <taxon>Magnoliopsida</taxon>
        <taxon>Liliopsida</taxon>
        <taxon>Poales</taxon>
        <taxon>Cyperaceae</taxon>
        <taxon>Cyperoideae</taxon>
        <taxon>Rhynchosporeae</taxon>
        <taxon>Rhynchospora</taxon>
    </lineage>
</organism>
<proteinExistence type="predicted"/>
<name>A0AAD6F130_9POAL</name>
<protein>
    <submittedName>
        <fullName evidence="7">Uncharacterized protein</fullName>
    </submittedName>
</protein>
<gene>
    <name evidence="7" type="ORF">LUZ61_011988</name>
</gene>
<dbReference type="Proteomes" id="UP001210211">
    <property type="component" value="Unassembled WGS sequence"/>
</dbReference>
<evidence type="ECO:0000256" key="1">
    <source>
        <dbReference type="ARBA" id="ARBA00022723"/>
    </source>
</evidence>
<dbReference type="CDD" id="cd15489">
    <property type="entry name" value="PHD_SF"/>
    <property type="match status" value="1"/>
</dbReference>
<feature type="domain" description="PHD-type" evidence="5">
    <location>
        <begin position="503"/>
        <end position="561"/>
    </location>
</feature>
<dbReference type="PROSITE" id="PS50089">
    <property type="entry name" value="ZF_RING_2"/>
    <property type="match status" value="1"/>
</dbReference>
<dbReference type="GO" id="GO:0008270">
    <property type="term" value="F:zinc ion binding"/>
    <property type="evidence" value="ECO:0007669"/>
    <property type="project" value="UniProtKB-KW"/>
</dbReference>
<dbReference type="InterPro" id="IPR011011">
    <property type="entry name" value="Znf_FYVE_PHD"/>
</dbReference>
<dbReference type="PANTHER" id="PTHR46951">
    <property type="entry name" value="BED-TYPE DOMAIN-CONTAINING PROTEIN"/>
    <property type="match status" value="1"/>
</dbReference>
<dbReference type="AlphaFoldDB" id="A0AAD6F130"/>
<evidence type="ECO:0000256" key="4">
    <source>
        <dbReference type="PROSITE-ProRule" id="PRU00175"/>
    </source>
</evidence>
<accession>A0AAD6F130</accession>
<dbReference type="InterPro" id="IPR001965">
    <property type="entry name" value="Znf_PHD"/>
</dbReference>
<keyword evidence="1" id="KW-0479">Metal-binding</keyword>
<dbReference type="InterPro" id="IPR001841">
    <property type="entry name" value="Znf_RING"/>
</dbReference>
<dbReference type="PANTHER" id="PTHR46951:SF3">
    <property type="entry name" value="OS01G0547200 PROTEIN"/>
    <property type="match status" value="1"/>
</dbReference>
<dbReference type="SUPFAM" id="SSF57903">
    <property type="entry name" value="FYVE/PHD zinc finger"/>
    <property type="match status" value="3"/>
</dbReference>
<evidence type="ECO:0000259" key="5">
    <source>
        <dbReference type="PROSITE" id="PS50016"/>
    </source>
</evidence>
<dbReference type="SMART" id="SM00249">
    <property type="entry name" value="PHD"/>
    <property type="match status" value="3"/>
</dbReference>
<feature type="domain" description="RING-type" evidence="6">
    <location>
        <begin position="461"/>
        <end position="513"/>
    </location>
</feature>
<dbReference type="Gene3D" id="3.30.40.10">
    <property type="entry name" value="Zinc/RING finger domain, C3HC4 (zinc finger)"/>
    <property type="match status" value="3"/>
</dbReference>
<evidence type="ECO:0000259" key="6">
    <source>
        <dbReference type="PROSITE" id="PS50089"/>
    </source>
</evidence>
<keyword evidence="8" id="KW-1185">Reference proteome</keyword>
<keyword evidence="3" id="KW-0862">Zinc</keyword>
<evidence type="ECO:0000256" key="2">
    <source>
        <dbReference type="ARBA" id="ARBA00022771"/>
    </source>
</evidence>
<evidence type="ECO:0000256" key="3">
    <source>
        <dbReference type="ARBA" id="ARBA00022833"/>
    </source>
</evidence>
<evidence type="ECO:0000313" key="7">
    <source>
        <dbReference type="EMBL" id="KAJ3708283.1"/>
    </source>
</evidence>
<sequence>MPEKEVKLSEWLHLPDVSSRENLITYKRRRVTTKSPKPEESSEALMKWKIKKKGRDMGWAYGKMINGNRQHWQCNWCGLTRFGGGVTRLKRHIAGDMDVRQCPNAPAEVVKEVRRNLIICDTIPKKKKKKKNKEVVIRTTCQECPDKVKIGKEIIDAEGTKNDEEKKEDCDREKLWESWRGVLENMLKMPDGSRSGGVHTSIRTALSLNGPIQHNQVDTGILTKWGHTLVDIFSNEKFRLLCTLLCTTFGDVKSETGCYFDFSQINTSMKEGDYDRSPELFHQDIQKVWEKFERIGHELVDLATGLSGFSRAAIEKQMGSSEVDNSRKDSKVDLAMAETKSADSNTPRKLTSFVLNPKLDQVELEPSQSDMCDYKCGTCSYCNLPIGEWEHISCTGCNLTYHLACVNPFTEDGNLNNTWYCSVCVSATPIQSVTEVEHPISNSDARNSSEQLVRTGPSEVCKICKGAKERGVLLTCSHQACPHKYYHRRCLRKRQRPNSTQADKLCWYCPSCRCNTCLANKDDHLIVSCAGCDKAYHTYCMDPTLDSVPHWKWYCNSCHGERETEREMEWEGMREYKRENGPENIEIYEPMKMLICALESLEGQESLG</sequence>
<dbReference type="InterPro" id="IPR019786">
    <property type="entry name" value="Zinc_finger_PHD-type_CS"/>
</dbReference>
<dbReference type="PROSITE" id="PS01359">
    <property type="entry name" value="ZF_PHD_1"/>
    <property type="match status" value="1"/>
</dbReference>
<dbReference type="Pfam" id="PF00628">
    <property type="entry name" value="PHD"/>
    <property type="match status" value="1"/>
</dbReference>
<evidence type="ECO:0000313" key="8">
    <source>
        <dbReference type="Proteomes" id="UP001210211"/>
    </source>
</evidence>
<comment type="caution">
    <text evidence="7">The sequence shown here is derived from an EMBL/GenBank/DDBJ whole genome shotgun (WGS) entry which is preliminary data.</text>
</comment>
<dbReference type="InterPro" id="IPR019787">
    <property type="entry name" value="Znf_PHD-finger"/>
</dbReference>
<dbReference type="PROSITE" id="PS50016">
    <property type="entry name" value="ZF_PHD_2"/>
    <property type="match status" value="1"/>
</dbReference>
<dbReference type="InterPro" id="IPR013083">
    <property type="entry name" value="Znf_RING/FYVE/PHD"/>
</dbReference>
<keyword evidence="2 4" id="KW-0863">Zinc-finger</keyword>
<reference evidence="7 8" key="1">
    <citation type="journal article" date="2022" name="Cell">
        <title>Repeat-based holocentromeres influence genome architecture and karyotype evolution.</title>
        <authorList>
            <person name="Hofstatter P.G."/>
            <person name="Thangavel G."/>
            <person name="Lux T."/>
            <person name="Neumann P."/>
            <person name="Vondrak T."/>
            <person name="Novak P."/>
            <person name="Zhang M."/>
            <person name="Costa L."/>
            <person name="Castellani M."/>
            <person name="Scott A."/>
            <person name="Toegelov H."/>
            <person name="Fuchs J."/>
            <person name="Mata-Sucre Y."/>
            <person name="Dias Y."/>
            <person name="Vanzela A.L.L."/>
            <person name="Huettel B."/>
            <person name="Almeida C.C.S."/>
            <person name="Simkova H."/>
            <person name="Souza G."/>
            <person name="Pedrosa-Harand A."/>
            <person name="Macas J."/>
            <person name="Mayer K.F.X."/>
            <person name="Houben A."/>
            <person name="Marques A."/>
        </authorList>
    </citation>
    <scope>NUCLEOTIDE SEQUENCE [LARGE SCALE GENOMIC DNA]</scope>
    <source>
        <strain evidence="7">RhyTen1mFocal</strain>
    </source>
</reference>